<dbReference type="Gene3D" id="3.40.640.10">
    <property type="entry name" value="Type I PLP-dependent aspartate aminotransferase-like (Major domain)"/>
    <property type="match status" value="1"/>
</dbReference>
<accession>A0AAD4GTT3</accession>
<evidence type="ECO:0000256" key="3">
    <source>
        <dbReference type="ARBA" id="ARBA00023002"/>
    </source>
</evidence>
<dbReference type="InterPro" id="IPR015422">
    <property type="entry name" value="PyrdxlP-dep_Trfase_small"/>
</dbReference>
<proteinExistence type="predicted"/>
<evidence type="ECO:0000313" key="8">
    <source>
        <dbReference type="Proteomes" id="UP001194746"/>
    </source>
</evidence>
<dbReference type="InterPro" id="IPR015424">
    <property type="entry name" value="PyrdxlP-dep_Trfase"/>
</dbReference>
<keyword evidence="4" id="KW-1133">Transmembrane helix</keyword>
<keyword evidence="8" id="KW-1185">Reference proteome</keyword>
<evidence type="ECO:0000259" key="5">
    <source>
        <dbReference type="Pfam" id="PF00155"/>
    </source>
</evidence>
<dbReference type="InterPro" id="IPR036188">
    <property type="entry name" value="FAD/NAD-bd_sf"/>
</dbReference>
<dbReference type="Proteomes" id="UP001194746">
    <property type="component" value="Unassembled WGS sequence"/>
</dbReference>
<evidence type="ECO:0000256" key="4">
    <source>
        <dbReference type="SAM" id="Phobius"/>
    </source>
</evidence>
<dbReference type="PANTHER" id="PTHR46865:SF2">
    <property type="entry name" value="MONOOXYGENASE"/>
    <property type="match status" value="1"/>
</dbReference>
<dbReference type="PANTHER" id="PTHR46865">
    <property type="entry name" value="OXIDOREDUCTASE-RELATED"/>
    <property type="match status" value="1"/>
</dbReference>
<protein>
    <submittedName>
        <fullName evidence="7">Synthase</fullName>
    </submittedName>
</protein>
<comment type="caution">
    <text evidence="7">The sequence shown here is derived from an EMBL/GenBank/DDBJ whole genome shotgun (WGS) entry which is preliminary data.</text>
</comment>
<reference evidence="7" key="2">
    <citation type="submission" date="2020-02" db="EMBL/GenBank/DDBJ databases">
        <authorList>
            <person name="Gilchrist C.L.M."/>
            <person name="Chooi Y.-H."/>
        </authorList>
    </citation>
    <scope>NUCLEOTIDE SEQUENCE</scope>
    <source>
        <strain evidence="7">MST-FP2251</strain>
    </source>
</reference>
<gene>
    <name evidence="7" type="primary">ALAS1_2</name>
    <name evidence="7" type="ORF">FE257_006776</name>
</gene>
<evidence type="ECO:0000259" key="6">
    <source>
        <dbReference type="Pfam" id="PF01494"/>
    </source>
</evidence>
<dbReference type="Gene3D" id="3.50.50.60">
    <property type="entry name" value="FAD/NAD(P)-binding domain"/>
    <property type="match status" value="1"/>
</dbReference>
<keyword evidence="1" id="KW-0285">Flavoprotein</keyword>
<feature type="domain" description="Aminotransferase class I/classII large" evidence="5">
    <location>
        <begin position="54"/>
        <end position="247"/>
    </location>
</feature>
<keyword evidence="2" id="KW-0274">FAD</keyword>
<dbReference type="SUPFAM" id="SSF51905">
    <property type="entry name" value="FAD/NAD(P)-binding domain"/>
    <property type="match status" value="1"/>
</dbReference>
<dbReference type="InterPro" id="IPR004839">
    <property type="entry name" value="Aminotransferase_I/II_large"/>
</dbReference>
<dbReference type="PRINTS" id="PR00420">
    <property type="entry name" value="RNGMNOXGNASE"/>
</dbReference>
<dbReference type="EMBL" id="VCAU01000031">
    <property type="protein sequence ID" value="KAF9889904.1"/>
    <property type="molecule type" value="Genomic_DNA"/>
</dbReference>
<dbReference type="SUPFAM" id="SSF53383">
    <property type="entry name" value="PLP-dependent transferases"/>
    <property type="match status" value="1"/>
</dbReference>
<dbReference type="AlphaFoldDB" id="A0AAD4GTT3"/>
<feature type="transmembrane region" description="Helical" evidence="4">
    <location>
        <begin position="788"/>
        <end position="807"/>
    </location>
</feature>
<dbReference type="InterPro" id="IPR051704">
    <property type="entry name" value="FAD_aromatic-hydroxylase"/>
</dbReference>
<dbReference type="Pfam" id="PF00155">
    <property type="entry name" value="Aminotran_1_2"/>
    <property type="match status" value="1"/>
</dbReference>
<sequence length="830" mass="92704">MDKTKALMALQIQAQQLQSPSLPSTTPIFYRNLEARLDTRRQSHRLLQLHTSSHTIDFSSNDFLSTASSGLLRTAFLAELANHPTFPVGSTGSRMMDGNTSYVEQLEREIADFHGADTGLLFPSGYDANVAIYSTIPLAGDVVVYDELVHASIHDGLGLTQAAEKRAFAHNDVDAFRETVAAVRDAHAAIREGRSTVLVAVESVYSMDGNVAPLREMVRVAREELSPRGNVQFVVDEAHSTGLVGEKGNGLVSIVLGNQTIRTNLVNYARGLIYTTAPGFPTLAAVRASYRLLIDGKTVELQSQLQQNLRYFHHSIQSHPLWPKATAAHILAIPAGKDYAQKPFLTQIVPIWTRARDNHHLAAHIHFGDMTAWPVDYPVVPKEQGRVRLVFHAGNDRQQIDRLVGVIMEWAGEMLEMNETGAFPTSLAYWLALANHQVTIVERSPHLRASGAQIDIREQGIPVLQRMHLLSTIRDQRVHEAGMAFLDPTGTVHGTILANTSGQGAQTLTSEYEIMRGDLVRTLYAATKDDVQYIFGVSVERFEQPQPEKNKKLTVFFSDGSSDDTFDLLVGADGQGSRIRQAILPADAPDPYRRLGVHVAYWEVPTTEGDSAVCDMCHFPGGRVVLRRTQNETRSHVYFAFKDDSQELSGGVLHRAPVEKQREFFARRFRGAGWLTERFLHALEMDSTAEEEEEEENFYCQEVVQVRVQQWVKGRVVLLGDAAQCPSPMTGMGTTNALVGAYVLAGEINRNPEDLEMALQEYQAKMRGFVRQIPVLNSGVLRFLMPQAGWGVTLFHFVIGWICWLRIPELVARYTPQESHRWKLPDYEYE</sequence>
<dbReference type="GO" id="GO:0016491">
    <property type="term" value="F:oxidoreductase activity"/>
    <property type="evidence" value="ECO:0007669"/>
    <property type="project" value="UniProtKB-KW"/>
</dbReference>
<reference evidence="7" key="1">
    <citation type="journal article" date="2019" name="Beilstein J. Org. Chem.">
        <title>Nanangenines: drimane sesquiterpenoids as the dominant metabolite cohort of a novel Australian fungus, Aspergillus nanangensis.</title>
        <authorList>
            <person name="Lacey H.J."/>
            <person name="Gilchrist C.L.M."/>
            <person name="Crombie A."/>
            <person name="Kalaitzis J.A."/>
            <person name="Vuong D."/>
            <person name="Rutledge P.J."/>
            <person name="Turner P."/>
            <person name="Pitt J.I."/>
            <person name="Lacey E."/>
            <person name="Chooi Y.H."/>
            <person name="Piggott A.M."/>
        </authorList>
    </citation>
    <scope>NUCLEOTIDE SEQUENCE</scope>
    <source>
        <strain evidence="7">MST-FP2251</strain>
    </source>
</reference>
<evidence type="ECO:0000313" key="7">
    <source>
        <dbReference type="EMBL" id="KAF9889904.1"/>
    </source>
</evidence>
<organism evidence="7 8">
    <name type="scientific">Aspergillus nanangensis</name>
    <dbReference type="NCBI Taxonomy" id="2582783"/>
    <lineage>
        <taxon>Eukaryota</taxon>
        <taxon>Fungi</taxon>
        <taxon>Dikarya</taxon>
        <taxon>Ascomycota</taxon>
        <taxon>Pezizomycotina</taxon>
        <taxon>Eurotiomycetes</taxon>
        <taxon>Eurotiomycetidae</taxon>
        <taxon>Eurotiales</taxon>
        <taxon>Aspergillaceae</taxon>
        <taxon>Aspergillus</taxon>
        <taxon>Aspergillus subgen. Circumdati</taxon>
    </lineage>
</organism>
<name>A0AAD4GTT3_ASPNN</name>
<keyword evidence="4" id="KW-0812">Transmembrane</keyword>
<dbReference type="InterPro" id="IPR015421">
    <property type="entry name" value="PyrdxlP-dep_Trfase_major"/>
</dbReference>
<dbReference type="Pfam" id="PF01494">
    <property type="entry name" value="FAD_binding_3"/>
    <property type="match status" value="1"/>
</dbReference>
<keyword evidence="4" id="KW-0472">Membrane</keyword>
<evidence type="ECO:0000256" key="1">
    <source>
        <dbReference type="ARBA" id="ARBA00022630"/>
    </source>
</evidence>
<feature type="domain" description="FAD-binding" evidence="6">
    <location>
        <begin position="428"/>
        <end position="745"/>
    </location>
</feature>
<keyword evidence="3" id="KW-0560">Oxidoreductase</keyword>
<dbReference type="Gene3D" id="3.90.1150.10">
    <property type="entry name" value="Aspartate Aminotransferase, domain 1"/>
    <property type="match status" value="1"/>
</dbReference>
<dbReference type="InterPro" id="IPR002938">
    <property type="entry name" value="FAD-bd"/>
</dbReference>
<dbReference type="Gene3D" id="3.30.9.10">
    <property type="entry name" value="D-Amino Acid Oxidase, subunit A, domain 2"/>
    <property type="match status" value="1"/>
</dbReference>
<dbReference type="GO" id="GO:0030170">
    <property type="term" value="F:pyridoxal phosphate binding"/>
    <property type="evidence" value="ECO:0007669"/>
    <property type="project" value="InterPro"/>
</dbReference>
<dbReference type="GO" id="GO:0071949">
    <property type="term" value="F:FAD binding"/>
    <property type="evidence" value="ECO:0007669"/>
    <property type="project" value="InterPro"/>
</dbReference>
<evidence type="ECO:0000256" key="2">
    <source>
        <dbReference type="ARBA" id="ARBA00022827"/>
    </source>
</evidence>